<feature type="domain" description="EAL" evidence="3">
    <location>
        <begin position="428"/>
        <end position="680"/>
    </location>
</feature>
<dbReference type="AlphaFoldDB" id="A0A2T0SL35"/>
<dbReference type="CDD" id="cd00130">
    <property type="entry name" value="PAS"/>
    <property type="match status" value="1"/>
</dbReference>
<dbReference type="Gene3D" id="3.30.450.20">
    <property type="entry name" value="PAS domain"/>
    <property type="match status" value="1"/>
</dbReference>
<dbReference type="InterPro" id="IPR035965">
    <property type="entry name" value="PAS-like_dom_sf"/>
</dbReference>
<dbReference type="InterPro" id="IPR000014">
    <property type="entry name" value="PAS"/>
</dbReference>
<dbReference type="PANTHER" id="PTHR44757:SF2">
    <property type="entry name" value="BIOFILM ARCHITECTURE MAINTENANCE PROTEIN MBAA"/>
    <property type="match status" value="1"/>
</dbReference>
<dbReference type="SMART" id="SM00091">
    <property type="entry name" value="PAS"/>
    <property type="match status" value="1"/>
</dbReference>
<gene>
    <name evidence="5" type="ORF">CLV43_118144</name>
</gene>
<dbReference type="SUPFAM" id="SSF55785">
    <property type="entry name" value="PYP-like sensor domain (PAS domain)"/>
    <property type="match status" value="1"/>
</dbReference>
<dbReference type="Pfam" id="PF00990">
    <property type="entry name" value="GGDEF"/>
    <property type="match status" value="1"/>
</dbReference>
<evidence type="ECO:0000313" key="6">
    <source>
        <dbReference type="Proteomes" id="UP000239494"/>
    </source>
</evidence>
<feature type="domain" description="PAS" evidence="1">
    <location>
        <begin position="131"/>
        <end position="200"/>
    </location>
</feature>
<sequence length="680" mass="73827">MKAVYSTTYIPMSSAEIELFLLDLVDVIADALRAEPFTAKPVAVVGDRMVAAHFTGMETLQRTVEVLGRALLFTPELRGVDRLAEKVVAVLGALGARFATAMRLDAFRQQEEIKSALLQAKQGVERVLRVSEARFREVFDSSVMGIAITEPDGTVVEANEAMNAILGSERSLIGRSLPRHFHPDDAEVLTASYRSVREGVVDRFREQRRLVRIDGEPAWVYLAVSVLRDADGEPAFHVTMVEDVSELHLMQKNLDSLLLRDPLTGLSNRQHFVTQLETVHSRSEHGITLYHLDLDSFSLINNGLGHDTGDRLLKQTASRLRAVVADQDAFVARIGGDEFAVVVDNSPTTPGVPTMIDKINDELAEPTFVDDRGIAVTATIGVLDRPSPEWTVGQLLRAANMTLTLAKAKGKRQWLPYDPHEDARQRAAARVTAALPGAFENGELEVDFHPVVGLADRTVVGVSARLRWGSLGHRQCLAMADETGLSLPVGQWMLRYAAERVVLWREATGVTPLPLHVALSPMQSRDEDLVGAVKRTLDETGLPVGDLRISLHTRAVLIGGSDDNVQVLTDSGIPTGLNDFHGGQDELALLTELPIHSLTIAPATVRALADRTARNPLAHNAMASLVAVVRQAGVSVTAAGVTTDAEADWWAGIGTDAAQGDFYTASRTTGPLAALFQDRP</sequence>
<evidence type="ECO:0000259" key="4">
    <source>
        <dbReference type="PROSITE" id="PS50887"/>
    </source>
</evidence>
<protein>
    <submittedName>
        <fullName evidence="5">PAS domain S-box-containing protein/diguanylate cyclase (GGDEF)-like protein</fullName>
    </submittedName>
</protein>
<dbReference type="PROSITE" id="PS50883">
    <property type="entry name" value="EAL"/>
    <property type="match status" value="1"/>
</dbReference>
<dbReference type="Gene3D" id="3.20.20.450">
    <property type="entry name" value="EAL domain"/>
    <property type="match status" value="1"/>
</dbReference>
<evidence type="ECO:0000259" key="3">
    <source>
        <dbReference type="PROSITE" id="PS50883"/>
    </source>
</evidence>
<dbReference type="InterPro" id="IPR035919">
    <property type="entry name" value="EAL_sf"/>
</dbReference>
<dbReference type="CDD" id="cd01949">
    <property type="entry name" value="GGDEF"/>
    <property type="match status" value="1"/>
</dbReference>
<dbReference type="Pfam" id="PF08448">
    <property type="entry name" value="PAS_4"/>
    <property type="match status" value="1"/>
</dbReference>
<dbReference type="InterPro" id="IPR000700">
    <property type="entry name" value="PAS-assoc_C"/>
</dbReference>
<dbReference type="PROSITE" id="PS50113">
    <property type="entry name" value="PAC"/>
    <property type="match status" value="1"/>
</dbReference>
<dbReference type="NCBIfam" id="TIGR00254">
    <property type="entry name" value="GGDEF"/>
    <property type="match status" value="1"/>
</dbReference>
<feature type="domain" description="GGDEF" evidence="4">
    <location>
        <begin position="285"/>
        <end position="419"/>
    </location>
</feature>
<dbReference type="InterPro" id="IPR000160">
    <property type="entry name" value="GGDEF_dom"/>
</dbReference>
<dbReference type="Gene3D" id="3.30.70.270">
    <property type="match status" value="1"/>
</dbReference>
<keyword evidence="6" id="KW-1185">Reference proteome</keyword>
<dbReference type="CDD" id="cd01948">
    <property type="entry name" value="EAL"/>
    <property type="match status" value="1"/>
</dbReference>
<feature type="domain" description="PAC" evidence="2">
    <location>
        <begin position="204"/>
        <end position="256"/>
    </location>
</feature>
<dbReference type="SUPFAM" id="SSF55073">
    <property type="entry name" value="Nucleotide cyclase"/>
    <property type="match status" value="1"/>
</dbReference>
<dbReference type="InterPro" id="IPR052155">
    <property type="entry name" value="Biofilm_reg_signaling"/>
</dbReference>
<comment type="caution">
    <text evidence="5">The sequence shown here is derived from an EMBL/GenBank/DDBJ whole genome shotgun (WGS) entry which is preliminary data.</text>
</comment>
<accession>A0A2T0SL35</accession>
<dbReference type="PROSITE" id="PS50112">
    <property type="entry name" value="PAS"/>
    <property type="match status" value="1"/>
</dbReference>
<dbReference type="PROSITE" id="PS50887">
    <property type="entry name" value="GGDEF"/>
    <property type="match status" value="1"/>
</dbReference>
<organism evidence="5 6">
    <name type="scientific">Umezawaea tangerina</name>
    <dbReference type="NCBI Taxonomy" id="84725"/>
    <lineage>
        <taxon>Bacteria</taxon>
        <taxon>Bacillati</taxon>
        <taxon>Actinomycetota</taxon>
        <taxon>Actinomycetes</taxon>
        <taxon>Pseudonocardiales</taxon>
        <taxon>Pseudonocardiaceae</taxon>
        <taxon>Umezawaea</taxon>
    </lineage>
</organism>
<evidence type="ECO:0000259" key="1">
    <source>
        <dbReference type="PROSITE" id="PS50112"/>
    </source>
</evidence>
<dbReference type="Pfam" id="PF00563">
    <property type="entry name" value="EAL"/>
    <property type="match status" value="1"/>
</dbReference>
<dbReference type="SUPFAM" id="SSF141868">
    <property type="entry name" value="EAL domain-like"/>
    <property type="match status" value="1"/>
</dbReference>
<dbReference type="SMART" id="SM00052">
    <property type="entry name" value="EAL"/>
    <property type="match status" value="1"/>
</dbReference>
<dbReference type="InterPro" id="IPR043128">
    <property type="entry name" value="Rev_trsase/Diguanyl_cyclase"/>
</dbReference>
<dbReference type="PANTHER" id="PTHR44757">
    <property type="entry name" value="DIGUANYLATE CYCLASE DGCP"/>
    <property type="match status" value="1"/>
</dbReference>
<evidence type="ECO:0000259" key="2">
    <source>
        <dbReference type="PROSITE" id="PS50113"/>
    </source>
</evidence>
<dbReference type="InterPro" id="IPR001633">
    <property type="entry name" value="EAL_dom"/>
</dbReference>
<dbReference type="InterPro" id="IPR029787">
    <property type="entry name" value="Nucleotide_cyclase"/>
</dbReference>
<proteinExistence type="predicted"/>
<dbReference type="NCBIfam" id="TIGR00229">
    <property type="entry name" value="sensory_box"/>
    <property type="match status" value="1"/>
</dbReference>
<dbReference type="Proteomes" id="UP000239494">
    <property type="component" value="Unassembled WGS sequence"/>
</dbReference>
<dbReference type="EMBL" id="PVTF01000018">
    <property type="protein sequence ID" value="PRY34116.1"/>
    <property type="molecule type" value="Genomic_DNA"/>
</dbReference>
<dbReference type="SMART" id="SM00267">
    <property type="entry name" value="GGDEF"/>
    <property type="match status" value="1"/>
</dbReference>
<name>A0A2T0SL35_9PSEU</name>
<reference evidence="5 6" key="1">
    <citation type="submission" date="2018-03" db="EMBL/GenBank/DDBJ databases">
        <title>Genomic Encyclopedia of Archaeal and Bacterial Type Strains, Phase II (KMG-II): from individual species to whole genera.</title>
        <authorList>
            <person name="Goeker M."/>
        </authorList>
    </citation>
    <scope>NUCLEOTIDE SEQUENCE [LARGE SCALE GENOMIC DNA]</scope>
    <source>
        <strain evidence="5 6">DSM 44720</strain>
    </source>
</reference>
<evidence type="ECO:0000313" key="5">
    <source>
        <dbReference type="EMBL" id="PRY34116.1"/>
    </source>
</evidence>
<dbReference type="InterPro" id="IPR013656">
    <property type="entry name" value="PAS_4"/>
</dbReference>